<dbReference type="PANTHER" id="PTHR10194">
    <property type="entry name" value="RAS GTPASE-ACTIVATING PROTEINS"/>
    <property type="match status" value="1"/>
</dbReference>
<dbReference type="SUPFAM" id="SSF49562">
    <property type="entry name" value="C2 domain (Calcium/lipid-binding domain, CaLB)"/>
    <property type="match status" value="1"/>
</dbReference>
<feature type="region of interest" description="Disordered" evidence="2">
    <location>
        <begin position="726"/>
        <end position="762"/>
    </location>
</feature>
<dbReference type="GO" id="GO:0005096">
    <property type="term" value="F:GTPase activator activity"/>
    <property type="evidence" value="ECO:0007669"/>
    <property type="project" value="UniProtKB-KW"/>
</dbReference>
<dbReference type="PROSITE" id="PS50004">
    <property type="entry name" value="C2"/>
    <property type="match status" value="1"/>
</dbReference>
<dbReference type="GeneID" id="20677276"/>
<proteinExistence type="predicted"/>
<dbReference type="STRING" id="747525.W4KMZ3"/>
<dbReference type="InterPro" id="IPR001936">
    <property type="entry name" value="RasGAP_dom"/>
</dbReference>
<organism evidence="5 6">
    <name type="scientific">Heterobasidion irregulare (strain TC 32-1)</name>
    <dbReference type="NCBI Taxonomy" id="747525"/>
    <lineage>
        <taxon>Eukaryota</taxon>
        <taxon>Fungi</taxon>
        <taxon>Dikarya</taxon>
        <taxon>Basidiomycota</taxon>
        <taxon>Agaricomycotina</taxon>
        <taxon>Agaricomycetes</taxon>
        <taxon>Russulales</taxon>
        <taxon>Bondarzewiaceae</taxon>
        <taxon>Heterobasidion</taxon>
        <taxon>Heterobasidion annosum species complex</taxon>
    </lineage>
</organism>
<dbReference type="SUPFAM" id="SSF48350">
    <property type="entry name" value="GTPase activation domain, GAP"/>
    <property type="match status" value="1"/>
</dbReference>
<feature type="region of interest" description="Disordered" evidence="2">
    <location>
        <begin position="601"/>
        <end position="693"/>
    </location>
</feature>
<evidence type="ECO:0000313" key="5">
    <source>
        <dbReference type="EMBL" id="ETW87213.1"/>
    </source>
</evidence>
<dbReference type="InterPro" id="IPR008936">
    <property type="entry name" value="Rho_GTPase_activation_prot"/>
</dbReference>
<dbReference type="Proteomes" id="UP000030671">
    <property type="component" value="Unassembled WGS sequence"/>
</dbReference>
<gene>
    <name evidence="5" type="ORF">HETIRDRAFT_469062</name>
</gene>
<feature type="domain" description="C2" evidence="3">
    <location>
        <begin position="73"/>
        <end position="210"/>
    </location>
</feature>
<feature type="domain" description="Ras-GAP" evidence="4">
    <location>
        <begin position="268"/>
        <end position="467"/>
    </location>
</feature>
<dbReference type="InterPro" id="IPR000008">
    <property type="entry name" value="C2_dom"/>
</dbReference>
<sequence length="762" mass="86111">MLYQCVYIHLLKHTDIRAADRSLFFRKDCLGLHCASAQRWTATTTNEPLYFHFPSTDALNTWMSLLRSYASPEVYGKAISPADGGLYRIWRQVELTCVQGRNIGTVQILDEGPHNSVGPPDDEAKDDDAVDLDLFCEVYFNNVLSGRTVVKKSLGAPDWHETFTFADLPSFEKLAVVLWHEKKFMKPSLIGTVYVTLTNFRRGECIEGWFPVLHGASTSSSIQVGQIRLKIKVDEEIILPRSAYTGIMNTLDSRNYLDWMRDIELELKMKHLSIELVSIAVAKDILSQSVSELADREVDAHNTLFRGNTVFTKTVELLMAWYGKDFLDASIGDTIRRICAESISIEVDPLRSSKGVKDIERNVELLVHWCRQIWNQIYSVRTECPNEMRRLFERIRQLVEQRYKVTRNSEDRNRELPWQSVSAFCFLRFIVPAILHPHLFGLCPGLPDVPVQRSLTLIAKVIQSLANLNAVVQKEEFMRGVQSFLEDSLPAMVDYILVVSTTSPHDNPASASEESRERHKAVKVLQERVEAMPALYRESIPLLPYLLDIPRHLAVITSAVLRYSRESPSLHHPPLEEFLSRCIDIEQQALFRVSSLVERGGMDQVPPSSQSNYMGSPLTPHISGDQTPSRLRKPSHSSRPMTAPPVTSDSADSREIITDSHFPQSHNLVHTRGQSNSQVNISGGPISPIDQALEGGSWPIRKRLPPSHPRSISTDSIPAFNKARIIPPIDRPSSPTIAAHSHEEDNGRRKNKGILRGFLVRK</sequence>
<dbReference type="OrthoDB" id="775356at2759"/>
<dbReference type="InterPro" id="IPR039360">
    <property type="entry name" value="Ras_GTPase"/>
</dbReference>
<dbReference type="HOGENOM" id="CLU_011610_0_0_1"/>
<dbReference type="EMBL" id="KI925454">
    <property type="protein sequence ID" value="ETW87213.1"/>
    <property type="molecule type" value="Genomic_DNA"/>
</dbReference>
<dbReference type="Pfam" id="PF00616">
    <property type="entry name" value="RasGAP"/>
    <property type="match status" value="1"/>
</dbReference>
<dbReference type="InterPro" id="IPR035892">
    <property type="entry name" value="C2_domain_sf"/>
</dbReference>
<dbReference type="AlphaFoldDB" id="W4KMZ3"/>
<dbReference type="Pfam" id="PF00168">
    <property type="entry name" value="C2"/>
    <property type="match status" value="1"/>
</dbReference>
<dbReference type="eggNOG" id="KOG3508">
    <property type="taxonomic scope" value="Eukaryota"/>
</dbReference>
<dbReference type="Gene3D" id="1.10.506.10">
    <property type="entry name" value="GTPase Activation - p120gap, domain 1"/>
    <property type="match status" value="1"/>
</dbReference>
<dbReference type="Gene3D" id="2.60.40.150">
    <property type="entry name" value="C2 domain"/>
    <property type="match status" value="1"/>
</dbReference>
<evidence type="ECO:0000259" key="3">
    <source>
        <dbReference type="PROSITE" id="PS50004"/>
    </source>
</evidence>
<reference evidence="5 6" key="1">
    <citation type="journal article" date="2012" name="New Phytol.">
        <title>Insight into trade-off between wood decay and parasitism from the genome of a fungal forest pathogen.</title>
        <authorList>
            <person name="Olson A."/>
            <person name="Aerts A."/>
            <person name="Asiegbu F."/>
            <person name="Belbahri L."/>
            <person name="Bouzid O."/>
            <person name="Broberg A."/>
            <person name="Canback B."/>
            <person name="Coutinho P.M."/>
            <person name="Cullen D."/>
            <person name="Dalman K."/>
            <person name="Deflorio G."/>
            <person name="van Diepen L.T."/>
            <person name="Dunand C."/>
            <person name="Duplessis S."/>
            <person name="Durling M."/>
            <person name="Gonthier P."/>
            <person name="Grimwood J."/>
            <person name="Fossdal C.G."/>
            <person name="Hansson D."/>
            <person name="Henrissat B."/>
            <person name="Hietala A."/>
            <person name="Himmelstrand K."/>
            <person name="Hoffmeister D."/>
            <person name="Hogberg N."/>
            <person name="James T.Y."/>
            <person name="Karlsson M."/>
            <person name="Kohler A."/>
            <person name="Kues U."/>
            <person name="Lee Y.H."/>
            <person name="Lin Y.C."/>
            <person name="Lind M."/>
            <person name="Lindquist E."/>
            <person name="Lombard V."/>
            <person name="Lucas S."/>
            <person name="Lunden K."/>
            <person name="Morin E."/>
            <person name="Murat C."/>
            <person name="Park J."/>
            <person name="Raffaello T."/>
            <person name="Rouze P."/>
            <person name="Salamov A."/>
            <person name="Schmutz J."/>
            <person name="Solheim H."/>
            <person name="Stahlberg J."/>
            <person name="Velez H."/>
            <person name="de Vries R.P."/>
            <person name="Wiebenga A."/>
            <person name="Woodward S."/>
            <person name="Yakovlev I."/>
            <person name="Garbelotto M."/>
            <person name="Martin F."/>
            <person name="Grigoriev I.V."/>
            <person name="Stenlid J."/>
        </authorList>
    </citation>
    <scope>NUCLEOTIDE SEQUENCE [LARGE SCALE GENOMIC DNA]</scope>
    <source>
        <strain evidence="5 6">TC 32-1</strain>
    </source>
</reference>
<evidence type="ECO:0000256" key="2">
    <source>
        <dbReference type="SAM" id="MobiDB-lite"/>
    </source>
</evidence>
<dbReference type="PROSITE" id="PS50018">
    <property type="entry name" value="RAS_GTPASE_ACTIV_2"/>
    <property type="match status" value="1"/>
</dbReference>
<evidence type="ECO:0000259" key="4">
    <source>
        <dbReference type="PROSITE" id="PS50018"/>
    </source>
</evidence>
<feature type="compositionally biased region" description="Basic residues" evidence="2">
    <location>
        <begin position="749"/>
        <end position="762"/>
    </location>
</feature>
<accession>W4KMZ3</accession>
<evidence type="ECO:0000313" key="6">
    <source>
        <dbReference type="Proteomes" id="UP000030671"/>
    </source>
</evidence>
<evidence type="ECO:0000256" key="1">
    <source>
        <dbReference type="ARBA" id="ARBA00022468"/>
    </source>
</evidence>
<keyword evidence="1" id="KW-0343">GTPase activation</keyword>
<dbReference type="InParanoid" id="W4KMZ3"/>
<feature type="compositionally biased region" description="Polar residues" evidence="2">
    <location>
        <begin position="637"/>
        <end position="650"/>
    </location>
</feature>
<dbReference type="RefSeq" id="XP_009541143.1">
    <property type="nucleotide sequence ID" value="XM_009542848.1"/>
</dbReference>
<dbReference type="SMART" id="SM00239">
    <property type="entry name" value="C2"/>
    <property type="match status" value="1"/>
</dbReference>
<feature type="compositionally biased region" description="Polar residues" evidence="2">
    <location>
        <begin position="661"/>
        <end position="681"/>
    </location>
</feature>
<dbReference type="KEGG" id="hir:HETIRDRAFT_469062"/>
<dbReference type="PANTHER" id="PTHR10194:SF60">
    <property type="entry name" value="RAS GTPASE-ACTIVATING PROTEIN RASKOL"/>
    <property type="match status" value="1"/>
</dbReference>
<dbReference type="SMART" id="SM00323">
    <property type="entry name" value="RasGAP"/>
    <property type="match status" value="1"/>
</dbReference>
<protein>
    <submittedName>
        <fullName evidence="5">Uncharacterized protein</fullName>
    </submittedName>
</protein>
<feature type="compositionally biased region" description="Low complexity" evidence="2">
    <location>
        <begin position="726"/>
        <end position="737"/>
    </location>
</feature>
<name>W4KMZ3_HETIT</name>
<dbReference type="CDD" id="cd05137">
    <property type="entry name" value="RasGAP_CLA2_BUD2"/>
    <property type="match status" value="1"/>
</dbReference>
<keyword evidence="6" id="KW-1185">Reference proteome</keyword>